<dbReference type="EMBL" id="PJNB01000001">
    <property type="protein sequence ID" value="PKW13666.1"/>
    <property type="molecule type" value="Genomic_DNA"/>
</dbReference>
<dbReference type="InterPro" id="IPR001387">
    <property type="entry name" value="Cro/C1-type_HTH"/>
</dbReference>
<dbReference type="PROSITE" id="PS50943">
    <property type="entry name" value="HTH_CROC1"/>
    <property type="match status" value="1"/>
</dbReference>
<evidence type="ECO:0000313" key="3">
    <source>
        <dbReference type="Proteomes" id="UP000233786"/>
    </source>
</evidence>
<dbReference type="Proteomes" id="UP000233786">
    <property type="component" value="Unassembled WGS sequence"/>
</dbReference>
<proteinExistence type="predicted"/>
<gene>
    <name evidence="2" type="ORF">A8926_1214</name>
</gene>
<dbReference type="SUPFAM" id="SSF48452">
    <property type="entry name" value="TPR-like"/>
    <property type="match status" value="1"/>
</dbReference>
<dbReference type="InterPro" id="IPR011990">
    <property type="entry name" value="TPR-like_helical_dom_sf"/>
</dbReference>
<keyword evidence="3" id="KW-1185">Reference proteome</keyword>
<dbReference type="GO" id="GO:0003677">
    <property type="term" value="F:DNA binding"/>
    <property type="evidence" value="ECO:0007669"/>
    <property type="project" value="InterPro"/>
</dbReference>
<dbReference type="STRING" id="994479.GCA_000194155_03933"/>
<dbReference type="AlphaFoldDB" id="A0A2N3XSJ7"/>
<protein>
    <submittedName>
        <fullName evidence="2">Helix-turn-helix protein</fullName>
    </submittedName>
</protein>
<dbReference type="SUPFAM" id="SSF47413">
    <property type="entry name" value="lambda repressor-like DNA-binding domains"/>
    <property type="match status" value="1"/>
</dbReference>
<evidence type="ECO:0000259" key="1">
    <source>
        <dbReference type="PROSITE" id="PS50943"/>
    </source>
</evidence>
<dbReference type="OrthoDB" id="3698213at2"/>
<sequence length="330" mass="36698">METFGQALRRLREDAGISQPQLARQAHISQSSLSRYEADRQAVDPAMAARLDELLGARGSLVDRHAPAALLGPDIDSDRLAYVARAPRAIDRAALESLGAVLASTRRLEDGIGVAPVLHPVRAYLGFMETLAAEARGSIRRDVVDQAGQWAQYNGWLNTALRSYQEACRWFSRSLEWAVEAEDDDLAATVWSFKGHVAWLRGEVGATIGLTRVARRYRDIYPGQIAYDALQEARGHAAIGDTYEVERLVEDAWDLAERALAELPGAPPWHYYRSPAFWELERGRALYQVRPQRAVEMLTTGLEDLPTDQQSADWAEAYRRDLAAAQALCA</sequence>
<dbReference type="Pfam" id="PF13560">
    <property type="entry name" value="HTH_31"/>
    <property type="match status" value="1"/>
</dbReference>
<accession>A0A2N3XSJ7</accession>
<dbReference type="SMART" id="SM00530">
    <property type="entry name" value="HTH_XRE"/>
    <property type="match status" value="1"/>
</dbReference>
<comment type="caution">
    <text evidence="2">The sequence shown here is derived from an EMBL/GenBank/DDBJ whole genome shotgun (WGS) entry which is preliminary data.</text>
</comment>
<reference evidence="2" key="1">
    <citation type="submission" date="2017-12" db="EMBL/GenBank/DDBJ databases">
        <title>Sequencing the genomes of 1000 Actinobacteria strains.</title>
        <authorList>
            <person name="Klenk H.-P."/>
        </authorList>
    </citation>
    <scope>NUCLEOTIDE SEQUENCE [LARGE SCALE GENOMIC DNA]</scope>
    <source>
        <strain evidence="2">DSM 44228</strain>
    </source>
</reference>
<dbReference type="Gene3D" id="1.10.260.40">
    <property type="entry name" value="lambda repressor-like DNA-binding domains"/>
    <property type="match status" value="1"/>
</dbReference>
<organism evidence="2 3">
    <name type="scientific">Saccharopolyspora spinosa</name>
    <dbReference type="NCBI Taxonomy" id="60894"/>
    <lineage>
        <taxon>Bacteria</taxon>
        <taxon>Bacillati</taxon>
        <taxon>Actinomycetota</taxon>
        <taxon>Actinomycetes</taxon>
        <taxon>Pseudonocardiales</taxon>
        <taxon>Pseudonocardiaceae</taxon>
        <taxon>Saccharopolyspora</taxon>
    </lineage>
</organism>
<dbReference type="RefSeq" id="WP_010307635.1">
    <property type="nucleotide sequence ID" value="NZ_PJNB01000001.1"/>
</dbReference>
<name>A0A2N3XSJ7_SACSN</name>
<evidence type="ECO:0000313" key="2">
    <source>
        <dbReference type="EMBL" id="PKW13666.1"/>
    </source>
</evidence>
<dbReference type="InterPro" id="IPR010982">
    <property type="entry name" value="Lambda_DNA-bd_dom_sf"/>
</dbReference>
<feature type="domain" description="HTH cro/C1-type" evidence="1">
    <location>
        <begin position="8"/>
        <end position="62"/>
    </location>
</feature>
<dbReference type="CDD" id="cd00093">
    <property type="entry name" value="HTH_XRE"/>
    <property type="match status" value="1"/>
</dbReference>